<evidence type="ECO:0000256" key="7">
    <source>
        <dbReference type="ARBA" id="ARBA00023136"/>
    </source>
</evidence>
<dbReference type="PANTHER" id="PTHR34295:SF4">
    <property type="entry name" value="BIOTIN TRANSPORTER BIOY-RELATED"/>
    <property type="match status" value="1"/>
</dbReference>
<dbReference type="InterPro" id="IPR003784">
    <property type="entry name" value="BioY"/>
</dbReference>
<evidence type="ECO:0000313" key="10">
    <source>
        <dbReference type="EMBL" id="AXI09922.1"/>
    </source>
</evidence>
<accession>A0A345PIU2</accession>
<feature type="transmembrane region" description="Helical" evidence="9">
    <location>
        <begin position="31"/>
        <end position="48"/>
    </location>
</feature>
<keyword evidence="5 9" id="KW-0812">Transmembrane</keyword>
<sequence length="193" mass="20581">MKLQDMMYIALFAAIVGVLGFFPPIPLPFSPVPITAQTLGVMITGGVLGARRGTLSLLLFIALVAIGAPLLSGGRGGFSALIGPGGGYIMSWPLAAGIIGYLVERNWHTLKLPKVLLFNFLGGIVLVYACGVTYLSFIGNLPWIPTAISAFAFLPGDVIKMFVAGYITIKINKVYPLIKIQKSKSSKQLKQVI</sequence>
<evidence type="ECO:0000256" key="4">
    <source>
        <dbReference type="ARBA" id="ARBA00022475"/>
    </source>
</evidence>
<dbReference type="Gene3D" id="1.10.1760.20">
    <property type="match status" value="1"/>
</dbReference>
<evidence type="ECO:0000256" key="5">
    <source>
        <dbReference type="ARBA" id="ARBA00022692"/>
    </source>
</evidence>
<keyword evidence="7 8" id="KW-0472">Membrane</keyword>
<dbReference type="RefSeq" id="WP_114917208.1">
    <property type="nucleotide sequence ID" value="NZ_CP024848.1"/>
</dbReference>
<dbReference type="KEGG" id="ocn:CUC15_13725"/>
<dbReference type="AlphaFoldDB" id="A0A345PIU2"/>
<evidence type="ECO:0000256" key="3">
    <source>
        <dbReference type="ARBA" id="ARBA00022448"/>
    </source>
</evidence>
<comment type="similarity">
    <text evidence="2 8">Belongs to the BioY family.</text>
</comment>
<dbReference type="Pfam" id="PF02632">
    <property type="entry name" value="BioY"/>
    <property type="match status" value="1"/>
</dbReference>
<protein>
    <recommendedName>
        <fullName evidence="8">Biotin transporter</fullName>
    </recommendedName>
</protein>
<evidence type="ECO:0000313" key="11">
    <source>
        <dbReference type="Proteomes" id="UP000253908"/>
    </source>
</evidence>
<dbReference type="Proteomes" id="UP000253908">
    <property type="component" value="Chromosome"/>
</dbReference>
<feature type="transmembrane region" description="Helical" evidence="9">
    <location>
        <begin position="7"/>
        <end position="25"/>
    </location>
</feature>
<dbReference type="GO" id="GO:0015225">
    <property type="term" value="F:biotin transmembrane transporter activity"/>
    <property type="evidence" value="ECO:0007669"/>
    <property type="project" value="UniProtKB-UniRule"/>
</dbReference>
<evidence type="ECO:0000256" key="6">
    <source>
        <dbReference type="ARBA" id="ARBA00022989"/>
    </source>
</evidence>
<name>A0A345PIU2_9BACI</name>
<dbReference type="GO" id="GO:0005886">
    <property type="term" value="C:plasma membrane"/>
    <property type="evidence" value="ECO:0007669"/>
    <property type="project" value="UniProtKB-SubCell"/>
</dbReference>
<keyword evidence="4 8" id="KW-1003">Cell membrane</keyword>
<feature type="transmembrane region" description="Helical" evidence="9">
    <location>
        <begin position="115"/>
        <end position="137"/>
    </location>
</feature>
<reference evidence="11" key="1">
    <citation type="submission" date="2017-11" db="EMBL/GenBank/DDBJ databases">
        <authorList>
            <person name="Zhu W."/>
        </authorList>
    </citation>
    <scope>NUCLEOTIDE SEQUENCE [LARGE SCALE GENOMIC DNA]</scope>
    <source>
        <strain evidence="11">160</strain>
    </source>
</reference>
<dbReference type="PIRSF" id="PIRSF016661">
    <property type="entry name" value="BioY"/>
    <property type="match status" value="1"/>
</dbReference>
<comment type="subcellular location">
    <subcellularLocation>
        <location evidence="1 8">Cell membrane</location>
        <topology evidence="1 8">Multi-pass membrane protein</topology>
    </subcellularLocation>
</comment>
<keyword evidence="3 8" id="KW-0813">Transport</keyword>
<keyword evidence="6 9" id="KW-1133">Transmembrane helix</keyword>
<organism evidence="10 11">
    <name type="scientific">Oceanobacillus zhaokaii</name>
    <dbReference type="NCBI Taxonomy" id="2052660"/>
    <lineage>
        <taxon>Bacteria</taxon>
        <taxon>Bacillati</taxon>
        <taxon>Bacillota</taxon>
        <taxon>Bacilli</taxon>
        <taxon>Bacillales</taxon>
        <taxon>Bacillaceae</taxon>
        <taxon>Oceanobacillus</taxon>
    </lineage>
</organism>
<dbReference type="OrthoDB" id="9803495at2"/>
<feature type="transmembrane region" description="Helical" evidence="9">
    <location>
        <begin position="55"/>
        <end position="72"/>
    </location>
</feature>
<dbReference type="EMBL" id="CP024848">
    <property type="protein sequence ID" value="AXI09922.1"/>
    <property type="molecule type" value="Genomic_DNA"/>
</dbReference>
<evidence type="ECO:0000256" key="9">
    <source>
        <dbReference type="SAM" id="Phobius"/>
    </source>
</evidence>
<feature type="transmembrane region" description="Helical" evidence="9">
    <location>
        <begin position="78"/>
        <end position="103"/>
    </location>
</feature>
<evidence type="ECO:0000256" key="1">
    <source>
        <dbReference type="ARBA" id="ARBA00004651"/>
    </source>
</evidence>
<evidence type="ECO:0000256" key="2">
    <source>
        <dbReference type="ARBA" id="ARBA00010692"/>
    </source>
</evidence>
<feature type="transmembrane region" description="Helical" evidence="9">
    <location>
        <begin position="143"/>
        <end position="169"/>
    </location>
</feature>
<keyword evidence="11" id="KW-1185">Reference proteome</keyword>
<dbReference type="PANTHER" id="PTHR34295">
    <property type="entry name" value="BIOTIN TRANSPORTER BIOY"/>
    <property type="match status" value="1"/>
</dbReference>
<evidence type="ECO:0000256" key="8">
    <source>
        <dbReference type="PIRNR" id="PIRNR016661"/>
    </source>
</evidence>
<proteinExistence type="inferred from homology"/>
<gene>
    <name evidence="10" type="ORF">CUC15_13725</name>
</gene>